<dbReference type="AlphaFoldDB" id="A0A8S4A030"/>
<dbReference type="NCBIfam" id="TIGR00920">
    <property type="entry name" value="2A060605"/>
    <property type="match status" value="1"/>
</dbReference>
<feature type="transmembrane region" description="Helical" evidence="12">
    <location>
        <begin position="20"/>
        <end position="38"/>
    </location>
</feature>
<comment type="caution">
    <text evidence="14">The sequence shown here is derived from an EMBL/GenBank/DDBJ whole genome shotgun (WGS) entry which is preliminary data.</text>
</comment>
<dbReference type="PANTHER" id="PTHR10572:SF24">
    <property type="entry name" value="3-HYDROXY-3-METHYLGLUTARYL-COENZYME A REDUCTASE"/>
    <property type="match status" value="1"/>
</dbReference>
<feature type="domain" description="SSD" evidence="13">
    <location>
        <begin position="60"/>
        <end position="217"/>
    </location>
</feature>
<dbReference type="SUPFAM" id="SSF56542">
    <property type="entry name" value="Substrate-binding domain of HMG-CoA reductase"/>
    <property type="match status" value="1"/>
</dbReference>
<evidence type="ECO:0000256" key="4">
    <source>
        <dbReference type="ARBA" id="ARBA00022692"/>
    </source>
</evidence>
<evidence type="ECO:0000256" key="7">
    <source>
        <dbReference type="ARBA" id="ARBA00022989"/>
    </source>
</evidence>
<dbReference type="Pfam" id="PF12349">
    <property type="entry name" value="Sterol-sensing"/>
    <property type="match status" value="1"/>
</dbReference>
<dbReference type="GO" id="GO:0008299">
    <property type="term" value="P:isoprenoid biosynthetic process"/>
    <property type="evidence" value="ECO:0007669"/>
    <property type="project" value="InterPro"/>
</dbReference>
<dbReference type="GO" id="GO:0016126">
    <property type="term" value="P:sterol biosynthetic process"/>
    <property type="evidence" value="ECO:0007669"/>
    <property type="project" value="TreeGrafter"/>
</dbReference>
<comment type="pathway">
    <text evidence="2 12">Metabolic intermediate biosynthesis; (R)-mevalonate biosynthesis; (R)-mevalonate from acetyl-CoA: step 3/3.</text>
</comment>
<evidence type="ECO:0000256" key="2">
    <source>
        <dbReference type="ARBA" id="ARBA00005084"/>
    </source>
</evidence>
<comment type="similarity">
    <text evidence="3 12">Belongs to the HMG-CoA reductase family.</text>
</comment>
<dbReference type="PROSITE" id="PS50065">
    <property type="entry name" value="HMG_COA_REDUCTASE_4"/>
    <property type="match status" value="1"/>
</dbReference>
<organism evidence="14 15">
    <name type="scientific">Candidula unifasciata</name>
    <dbReference type="NCBI Taxonomy" id="100452"/>
    <lineage>
        <taxon>Eukaryota</taxon>
        <taxon>Metazoa</taxon>
        <taxon>Spiralia</taxon>
        <taxon>Lophotrochozoa</taxon>
        <taxon>Mollusca</taxon>
        <taxon>Gastropoda</taxon>
        <taxon>Heterobranchia</taxon>
        <taxon>Euthyneura</taxon>
        <taxon>Panpulmonata</taxon>
        <taxon>Eupulmonata</taxon>
        <taxon>Stylommatophora</taxon>
        <taxon>Helicina</taxon>
        <taxon>Helicoidea</taxon>
        <taxon>Geomitridae</taxon>
        <taxon>Candidula</taxon>
    </lineage>
</organism>
<dbReference type="InterPro" id="IPR004554">
    <property type="entry name" value="HMG_CoA_Rdtase_eu_arc"/>
</dbReference>
<evidence type="ECO:0000313" key="14">
    <source>
        <dbReference type="EMBL" id="CAG5133215.1"/>
    </source>
</evidence>
<dbReference type="FunFam" id="3.90.770.10:FF:000002">
    <property type="entry name" value="3-hydroxy-3-methylglutaryl coenzyme A reductase"/>
    <property type="match status" value="1"/>
</dbReference>
<evidence type="ECO:0000256" key="8">
    <source>
        <dbReference type="ARBA" id="ARBA00023002"/>
    </source>
</evidence>
<dbReference type="InterPro" id="IPR023074">
    <property type="entry name" value="HMG_CoA_Rdtase_cat_sf"/>
</dbReference>
<accession>A0A8S4A030</accession>
<dbReference type="PROSITE" id="PS01192">
    <property type="entry name" value="HMG_COA_REDUCTASE_3"/>
    <property type="match status" value="1"/>
</dbReference>
<protein>
    <recommendedName>
        <fullName evidence="12">3-hydroxy-3-methylglutaryl coenzyme A reductase</fullName>
        <shortName evidence="12">HMG-CoA reductase</shortName>
        <ecNumber evidence="12">1.1.1.34</ecNumber>
    </recommendedName>
</protein>
<dbReference type="InterPro" id="IPR002202">
    <property type="entry name" value="HMG_CoA_Rdtase"/>
</dbReference>
<dbReference type="Pfam" id="PF00368">
    <property type="entry name" value="HMG-CoA_red"/>
    <property type="match status" value="1"/>
</dbReference>
<dbReference type="SUPFAM" id="SSF55035">
    <property type="entry name" value="NAD-binding domain of HMG-CoA reductase"/>
    <property type="match status" value="1"/>
</dbReference>
<name>A0A8S4A030_9EUPU</name>
<dbReference type="EMBL" id="CAJHNH020006002">
    <property type="protein sequence ID" value="CAG5133215.1"/>
    <property type="molecule type" value="Genomic_DNA"/>
</dbReference>
<comment type="subcellular location">
    <subcellularLocation>
        <location evidence="1 12">Endoplasmic reticulum membrane</location>
        <topology evidence="1 12">Multi-pass membrane protein</topology>
    </subcellularLocation>
</comment>
<feature type="transmembrane region" description="Helical" evidence="12">
    <location>
        <begin position="89"/>
        <end position="114"/>
    </location>
</feature>
<evidence type="ECO:0000256" key="3">
    <source>
        <dbReference type="ARBA" id="ARBA00007661"/>
    </source>
</evidence>
<keyword evidence="8 12" id="KW-0560">Oxidoreductase</keyword>
<dbReference type="InterPro" id="IPR053958">
    <property type="entry name" value="HMGCR/SNAP/NPC1-like_SSD"/>
</dbReference>
<dbReference type="Gene3D" id="1.10.3270.10">
    <property type="entry name" value="HMGR, N-terminal domain"/>
    <property type="match status" value="1"/>
</dbReference>
<comment type="catalytic activity">
    <reaction evidence="11">
        <text>(R)-mevalonate + 2 NADP(+) + CoA = (3S)-3-hydroxy-3-methylglutaryl-CoA + 2 NADPH + 2 H(+)</text>
        <dbReference type="Rhea" id="RHEA:15989"/>
        <dbReference type="ChEBI" id="CHEBI:15378"/>
        <dbReference type="ChEBI" id="CHEBI:36464"/>
        <dbReference type="ChEBI" id="CHEBI:43074"/>
        <dbReference type="ChEBI" id="CHEBI:57287"/>
        <dbReference type="ChEBI" id="CHEBI:57783"/>
        <dbReference type="ChEBI" id="CHEBI:58349"/>
        <dbReference type="EC" id="1.1.1.34"/>
    </reaction>
    <physiologicalReaction direction="right-to-left" evidence="11">
        <dbReference type="Rhea" id="RHEA:15991"/>
    </physiologicalReaction>
</comment>
<evidence type="ECO:0000313" key="15">
    <source>
        <dbReference type="Proteomes" id="UP000678393"/>
    </source>
</evidence>
<dbReference type="GO" id="GO:0005789">
    <property type="term" value="C:endoplasmic reticulum membrane"/>
    <property type="evidence" value="ECO:0007669"/>
    <property type="project" value="UniProtKB-SubCell"/>
</dbReference>
<dbReference type="CDD" id="cd00643">
    <property type="entry name" value="HMG-CoA_reductase_classI"/>
    <property type="match status" value="1"/>
</dbReference>
<dbReference type="PROSITE" id="PS00066">
    <property type="entry name" value="HMG_COA_REDUCTASE_1"/>
    <property type="match status" value="1"/>
</dbReference>
<reference evidence="14" key="1">
    <citation type="submission" date="2021-04" db="EMBL/GenBank/DDBJ databases">
        <authorList>
            <consortium name="Molecular Ecology Group"/>
        </authorList>
    </citation>
    <scope>NUCLEOTIDE SEQUENCE</scope>
</reference>
<evidence type="ECO:0000259" key="13">
    <source>
        <dbReference type="PROSITE" id="PS50156"/>
    </source>
</evidence>
<keyword evidence="7 12" id="KW-1133">Transmembrane helix</keyword>
<dbReference type="GO" id="GO:0050661">
    <property type="term" value="F:NADP binding"/>
    <property type="evidence" value="ECO:0007669"/>
    <property type="project" value="InterPro"/>
</dbReference>
<gene>
    <name evidence="14" type="ORF">CUNI_LOCUS18773</name>
</gene>
<dbReference type="InterPro" id="IPR009023">
    <property type="entry name" value="HMG_CoA_Rdtase_NAD(P)-bd_sf"/>
</dbReference>
<dbReference type="EC" id="1.1.1.34" evidence="12"/>
<keyword evidence="5 12" id="KW-0256">Endoplasmic reticulum</keyword>
<dbReference type="PANTHER" id="PTHR10572">
    <property type="entry name" value="3-HYDROXY-3-METHYLGLUTARYL-COENZYME A REDUCTASE"/>
    <property type="match status" value="1"/>
</dbReference>
<evidence type="ECO:0000256" key="11">
    <source>
        <dbReference type="ARBA" id="ARBA00049909"/>
    </source>
</evidence>
<dbReference type="GO" id="GO:0005778">
    <property type="term" value="C:peroxisomal membrane"/>
    <property type="evidence" value="ECO:0007669"/>
    <property type="project" value="TreeGrafter"/>
</dbReference>
<dbReference type="SUPFAM" id="SSF82866">
    <property type="entry name" value="Multidrug efflux transporter AcrB transmembrane domain"/>
    <property type="match status" value="1"/>
</dbReference>
<dbReference type="Gene3D" id="3.30.70.420">
    <property type="entry name" value="Hydroxymethylglutaryl-CoA reductase, class I/II, NAD/NADP-binding domain"/>
    <property type="match status" value="1"/>
</dbReference>
<dbReference type="InterPro" id="IPR000731">
    <property type="entry name" value="SSD"/>
</dbReference>
<dbReference type="GO" id="GO:0004420">
    <property type="term" value="F:hydroxymethylglutaryl-CoA reductase (NADPH) activity"/>
    <property type="evidence" value="ECO:0007669"/>
    <property type="project" value="UniProtKB-EC"/>
</dbReference>
<dbReference type="PROSITE" id="PS50156">
    <property type="entry name" value="SSD"/>
    <property type="match status" value="1"/>
</dbReference>
<evidence type="ECO:0000256" key="5">
    <source>
        <dbReference type="ARBA" id="ARBA00022824"/>
    </source>
</evidence>
<dbReference type="OrthoDB" id="310654at2759"/>
<dbReference type="Proteomes" id="UP000678393">
    <property type="component" value="Unassembled WGS sequence"/>
</dbReference>
<evidence type="ECO:0000256" key="6">
    <source>
        <dbReference type="ARBA" id="ARBA00022857"/>
    </source>
</evidence>
<dbReference type="InterPro" id="IPR023076">
    <property type="entry name" value="HMG_CoA_Rdtase_CS"/>
</dbReference>
<sequence>MLSRLFDAHGQLCAGHPWEVLIATVTVTTSLMSMSLWATNRNACGWNHACTSDQETKISDVVILSLTRYLAVIYIYFQFRNLRKLGSKYLLGLAGVFTICSSFIFSVAIANLVGFDFNGLNEALPFFLLLVDLSKTGALSRFTLTAANQDELQKNIGRGMAVIGPAITLDVLVETLAIGVGTLSGVPKLETLCCFGCLSVIANYLAFMTFYPACLSLILEISQGRVFGKPLRHLQQLSRILQKEEEETKPNPVTQRVKIIMSFGLVLVHAHSRLASETAVFPGSHLAAVSLLPDSGDQCTLPRQPLWQFYVGRFLTSHLDYGLALILTLALGVKYVFFDDHLDQVVGNLLKDQAKMDKQPLEVDKQPLGVDKQPLGACVKNSYTSETCRMPLQDSSTCNHKTKPAFYLGSRDTEDNFCDERFREDKKIYNNKQTQTDSEIIFLGQSQFDVSESGGHCLYKLTSAPARSRDECLTIMNSEHGAEALTDEEVLMLVKSRDIPAYKLENVLDSYARGVAIRRQMLVEKLPSRTALDSLPYLSYDYKYVDGACCENVIGYMPVPVGVAGPLLLDGRLYYIPMATTEGCLVASTNRGCRALEQSGGVTSNITNDGMTRGPVVRFPTAMKASASKRWLEDPDNFVLMKKWFDTTSRFARLKKLHVGQAGRSLYLRFVSTTGDAMGMNMLSKGVEKCLNRLQDIFPDMDMVSLSGNFCTDKKPAAINWIEGRGKSVVCEAVVKSHVVRNVLKTTVPALVDLNISKNLVGSVMAGSIGGFNAHASNIVTAIYIATGQDPAQNVTSSNCIILMEASGPYSDDLHITCTMPSIEVGTVGGGTVLPPQAACLEMLEVKGSHVENPGENAQRFARIVCASVLAGELSLMSALASGHLVKSHMKHNRSTINMAPTVTSPTVSFPGTCISQVS</sequence>
<feature type="transmembrane region" description="Helical" evidence="12">
    <location>
        <begin position="159"/>
        <end position="181"/>
    </location>
</feature>
<feature type="transmembrane region" description="Helical" evidence="12">
    <location>
        <begin position="201"/>
        <end position="219"/>
    </location>
</feature>
<dbReference type="PROSITE" id="PS00318">
    <property type="entry name" value="HMG_COA_REDUCTASE_2"/>
    <property type="match status" value="1"/>
</dbReference>
<evidence type="ECO:0000256" key="12">
    <source>
        <dbReference type="RuleBase" id="RU361219"/>
    </source>
</evidence>
<keyword evidence="9 12" id="KW-0472">Membrane</keyword>
<dbReference type="NCBIfam" id="TIGR00533">
    <property type="entry name" value="HMG_CoA_R_NADP"/>
    <property type="match status" value="1"/>
</dbReference>
<evidence type="ECO:0000256" key="10">
    <source>
        <dbReference type="ARBA" id="ARBA00023180"/>
    </source>
</evidence>
<dbReference type="InterPro" id="IPR004816">
    <property type="entry name" value="HMG_CoA_Rdtase_metazoan"/>
</dbReference>
<keyword evidence="4 12" id="KW-0812">Transmembrane</keyword>
<evidence type="ECO:0000256" key="1">
    <source>
        <dbReference type="ARBA" id="ARBA00004477"/>
    </source>
</evidence>
<dbReference type="FunFam" id="1.10.3270.10:FF:000001">
    <property type="entry name" value="3-hydroxy-3-methylglutaryl coenzyme A reductase"/>
    <property type="match status" value="1"/>
</dbReference>
<evidence type="ECO:0000256" key="9">
    <source>
        <dbReference type="ARBA" id="ARBA00023136"/>
    </source>
</evidence>
<proteinExistence type="inferred from homology"/>
<keyword evidence="6 12" id="KW-0521">NADP</keyword>
<dbReference type="Gene3D" id="3.90.770.10">
    <property type="entry name" value="3-hydroxy-3-methylglutaryl-coenzyme A Reductase, Chain A, domain 2"/>
    <property type="match status" value="1"/>
</dbReference>
<dbReference type="InterPro" id="IPR023282">
    <property type="entry name" value="HMG_CoA_Rdtase_N"/>
</dbReference>
<dbReference type="InterPro" id="IPR009029">
    <property type="entry name" value="HMG_CoA_Rdtase_sub-bd_dom_sf"/>
</dbReference>
<keyword evidence="15" id="KW-1185">Reference proteome</keyword>
<keyword evidence="10" id="KW-0325">Glycoprotein</keyword>
<dbReference type="PRINTS" id="PR00071">
    <property type="entry name" value="HMGCOARDTASE"/>
</dbReference>
<dbReference type="FunFam" id="3.30.70.420:FF:000001">
    <property type="entry name" value="3-hydroxy-3-methylglutaryl coenzyme A reductase"/>
    <property type="match status" value="1"/>
</dbReference>
<dbReference type="GO" id="GO:0015936">
    <property type="term" value="P:coenzyme A metabolic process"/>
    <property type="evidence" value="ECO:0007669"/>
    <property type="project" value="InterPro"/>
</dbReference>